<keyword evidence="1" id="KW-0547">Nucleotide-binding</keyword>
<dbReference type="InterPro" id="IPR005654">
    <property type="entry name" value="ATPase_AFG1-like"/>
</dbReference>
<dbReference type="PANTHER" id="PTHR12169">
    <property type="entry name" value="ATPASE N2B"/>
    <property type="match status" value="1"/>
</dbReference>
<organism evidence="3 4">
    <name type="scientific">Glossina morsitans morsitans</name>
    <name type="common">Savannah tsetse fly</name>
    <dbReference type="NCBI Taxonomy" id="37546"/>
    <lineage>
        <taxon>Eukaryota</taxon>
        <taxon>Metazoa</taxon>
        <taxon>Ecdysozoa</taxon>
        <taxon>Arthropoda</taxon>
        <taxon>Hexapoda</taxon>
        <taxon>Insecta</taxon>
        <taxon>Pterygota</taxon>
        <taxon>Neoptera</taxon>
        <taxon>Endopterygota</taxon>
        <taxon>Diptera</taxon>
        <taxon>Brachycera</taxon>
        <taxon>Muscomorpha</taxon>
        <taxon>Hippoboscoidea</taxon>
        <taxon>Glossinidae</taxon>
        <taxon>Glossina</taxon>
    </lineage>
</organism>
<dbReference type="GO" id="GO:0005739">
    <property type="term" value="C:mitochondrion"/>
    <property type="evidence" value="ECO:0007669"/>
    <property type="project" value="TreeGrafter"/>
</dbReference>
<dbReference type="EnsemblMetazoa" id="GMOY002581-RA">
    <property type="protein sequence ID" value="GMOY002581-PA"/>
    <property type="gene ID" value="GMOY002581"/>
</dbReference>
<proteinExistence type="predicted"/>
<name>A0A1A9YUC6_GLOMM</name>
<dbReference type="GO" id="GO:0005524">
    <property type="term" value="F:ATP binding"/>
    <property type="evidence" value="ECO:0007669"/>
    <property type="project" value="UniProtKB-KW"/>
</dbReference>
<reference evidence="3" key="1">
    <citation type="submission" date="2020-05" db="UniProtKB">
        <authorList>
            <consortium name="EnsemblMetazoa"/>
        </authorList>
    </citation>
    <scope>IDENTIFICATION</scope>
    <source>
        <strain evidence="3">Yale</strain>
    </source>
</reference>
<dbReference type="AlphaFoldDB" id="A0A1A9YUC6"/>
<dbReference type="Pfam" id="PF03969">
    <property type="entry name" value="AFG1_ATPase"/>
    <property type="match status" value="1"/>
</dbReference>
<sequence length="101" mass="11962">MERMFKILCSQENDVVRSRTITHLRRDLKFKSACGRVLNSSFKELCDRLLVGNDYLQLAQVFHTVLIHDVPQLTLRMKSPMRRQKRLTYLTYSIILQNAHL</sequence>
<evidence type="ECO:0000256" key="1">
    <source>
        <dbReference type="ARBA" id="ARBA00022741"/>
    </source>
</evidence>
<evidence type="ECO:0000313" key="4">
    <source>
        <dbReference type="Proteomes" id="UP000092444"/>
    </source>
</evidence>
<dbReference type="PANTHER" id="PTHR12169:SF6">
    <property type="entry name" value="AFG1-LIKE ATPASE"/>
    <property type="match status" value="1"/>
</dbReference>
<keyword evidence="2" id="KW-0067">ATP-binding</keyword>
<dbReference type="EMBL" id="CCAG010016615">
    <property type="status" value="NOT_ANNOTATED_CDS"/>
    <property type="molecule type" value="Genomic_DNA"/>
</dbReference>
<keyword evidence="4" id="KW-1185">Reference proteome</keyword>
<dbReference type="GO" id="GO:0016887">
    <property type="term" value="F:ATP hydrolysis activity"/>
    <property type="evidence" value="ECO:0007669"/>
    <property type="project" value="InterPro"/>
</dbReference>
<protein>
    <submittedName>
        <fullName evidence="3">Uncharacterized protein</fullName>
    </submittedName>
</protein>
<accession>A0A1A9YUC6</accession>
<evidence type="ECO:0000313" key="3">
    <source>
        <dbReference type="EnsemblMetazoa" id="GMOY002581-PA"/>
    </source>
</evidence>
<dbReference type="Proteomes" id="UP000092444">
    <property type="component" value="Unassembled WGS sequence"/>
</dbReference>
<dbReference type="VEuPathDB" id="VectorBase:GMOY002581"/>
<evidence type="ECO:0000256" key="2">
    <source>
        <dbReference type="ARBA" id="ARBA00022840"/>
    </source>
</evidence>